<keyword evidence="3" id="KW-1185">Reference proteome</keyword>
<feature type="region of interest" description="Disordered" evidence="1">
    <location>
        <begin position="306"/>
        <end position="365"/>
    </location>
</feature>
<name>A0A0S4JIN6_BODSA</name>
<dbReference type="EMBL" id="CYKH01001916">
    <property type="protein sequence ID" value="CUG91375.1"/>
    <property type="molecule type" value="Genomic_DNA"/>
</dbReference>
<evidence type="ECO:0000256" key="1">
    <source>
        <dbReference type="SAM" id="MobiDB-lite"/>
    </source>
</evidence>
<feature type="compositionally biased region" description="Low complexity" evidence="1">
    <location>
        <begin position="312"/>
        <end position="323"/>
    </location>
</feature>
<evidence type="ECO:0000313" key="2">
    <source>
        <dbReference type="EMBL" id="CUG91375.1"/>
    </source>
</evidence>
<accession>A0A0S4JIN6</accession>
<reference evidence="3" key="1">
    <citation type="submission" date="2015-09" db="EMBL/GenBank/DDBJ databases">
        <authorList>
            <consortium name="Pathogen Informatics"/>
        </authorList>
    </citation>
    <scope>NUCLEOTIDE SEQUENCE [LARGE SCALE GENOMIC DNA]</scope>
    <source>
        <strain evidence="3">Lake Konstanz</strain>
    </source>
</reference>
<sequence>MAYCFPTSEDTALLVAFVHQSADQLKSSDVHRLRQAEVDDDDNVIASVSRSEDDDGDLSEVLKCTCDAIVATTEESSKFFGSPDAGPVVSPSQFAQSTIGHLVQLNAKAKQLQKQLLAEGREHGLSFAPLSFAPDATKNAYGKFSDAIHAVVQWTTSALKFAEGRGDRDGRPVGHGENVHDVVPLYAAFYENSQLYFLQECTLFDPRIQRRILMPAYFHALRDHILSLRKEIDRLLSVDEVLQRSTVGAARFHPPIQDFSFLLESLQFYLAVSVVEDDLTTVTYYRILYDAVKRETQAVAERLAQLPNDANSSSPSPSSSAAATVADTTPRTGDAFRSGPLSSPSSTATATGGVPSSPLRATPSPHEQCSAAFAAFDEVRHRVLELQSNIKKDIDAKNQTHKTRAAGVTLAKQQQGGPSSPSVAVAAAALHQQAAASSAGWWSSIKSASSRLLCGAADVVTCRAEIFPTETDADGVPLSATSPLASKKLELLERVNLLVAAVEAIADGLEAQYPNVYHRDFFSRLQKSANRVIQHLESMTVVFKGSF</sequence>
<dbReference type="OrthoDB" id="271444at2759"/>
<dbReference type="AlphaFoldDB" id="A0A0S4JIN6"/>
<dbReference type="Proteomes" id="UP000051952">
    <property type="component" value="Unassembled WGS sequence"/>
</dbReference>
<feature type="compositionally biased region" description="Low complexity" evidence="1">
    <location>
        <begin position="338"/>
        <end position="353"/>
    </location>
</feature>
<dbReference type="VEuPathDB" id="TriTrypDB:BSAL_31750"/>
<proteinExistence type="predicted"/>
<protein>
    <submittedName>
        <fullName evidence="2">Uncharacterized protein</fullName>
    </submittedName>
</protein>
<gene>
    <name evidence="2" type="ORF">BSAL_31750</name>
</gene>
<evidence type="ECO:0000313" key="3">
    <source>
        <dbReference type="Proteomes" id="UP000051952"/>
    </source>
</evidence>
<organism evidence="2 3">
    <name type="scientific">Bodo saltans</name>
    <name type="common">Flagellated protozoan</name>
    <dbReference type="NCBI Taxonomy" id="75058"/>
    <lineage>
        <taxon>Eukaryota</taxon>
        <taxon>Discoba</taxon>
        <taxon>Euglenozoa</taxon>
        <taxon>Kinetoplastea</taxon>
        <taxon>Metakinetoplastina</taxon>
        <taxon>Eubodonida</taxon>
        <taxon>Bodonidae</taxon>
        <taxon>Bodo</taxon>
    </lineage>
</organism>